<keyword evidence="2 11" id="KW-0696">RNA-directed RNA polymerase</keyword>
<keyword evidence="3" id="KW-0808">Transferase</keyword>
<dbReference type="GO" id="GO:0000166">
    <property type="term" value="F:nucleotide binding"/>
    <property type="evidence" value="ECO:0007669"/>
    <property type="project" value="UniProtKB-KW"/>
</dbReference>
<dbReference type="EMBL" id="MN033387">
    <property type="protein sequence ID" value="QDH87456.1"/>
    <property type="molecule type" value="Genomic_RNA"/>
</dbReference>
<keyword evidence="6" id="KW-0693">Viral RNA replication</keyword>
<evidence type="ECO:0000313" key="11">
    <source>
        <dbReference type="EMBL" id="QDH87456.1"/>
    </source>
</evidence>
<dbReference type="GO" id="GO:0039694">
    <property type="term" value="P:viral RNA genome replication"/>
    <property type="evidence" value="ECO:0007669"/>
    <property type="project" value="InterPro"/>
</dbReference>
<evidence type="ECO:0000256" key="7">
    <source>
        <dbReference type="ARBA" id="ARBA00030248"/>
    </source>
</evidence>
<dbReference type="GO" id="GO:0046872">
    <property type="term" value="F:metal ion binding"/>
    <property type="evidence" value="ECO:0007669"/>
    <property type="project" value="UniProtKB-KW"/>
</dbReference>
<evidence type="ECO:0000256" key="2">
    <source>
        <dbReference type="ARBA" id="ARBA00022484"/>
    </source>
</evidence>
<comment type="cofactor">
    <cofactor evidence="9">
        <name>Mg(2+)</name>
        <dbReference type="ChEBI" id="CHEBI:18420"/>
    </cofactor>
    <text evidence="9">Binds 2 Mg(2+) per subunit.</text>
</comment>
<feature type="binding site" evidence="9">
    <location>
        <position position="426"/>
    </location>
    <ligand>
        <name>Mg(2+)</name>
        <dbReference type="ChEBI" id="CHEBI:18420"/>
        <label>2</label>
    </ligand>
</feature>
<dbReference type="SUPFAM" id="SSF56672">
    <property type="entry name" value="DNA/RNA polymerases"/>
    <property type="match status" value="1"/>
</dbReference>
<evidence type="ECO:0000259" key="10">
    <source>
        <dbReference type="PROSITE" id="PS50522"/>
    </source>
</evidence>
<dbReference type="InterPro" id="IPR007096">
    <property type="entry name" value="RNA-dir_Rpol_cat_phage"/>
</dbReference>
<name>A0A514D1H4_9VIRU</name>
<keyword evidence="9" id="KW-0479">Metal-binding</keyword>
<sequence length="619" mass="70390">MKSTVSDFLGLLYFVYIDACSRCSADVTDLRDLETVRSRVEFEGQSFLTITLPAFSRDFEQSLELGRIDSTFFRGFKRVKNEAIPAFLQGMLSQIFDRVTGVKIHDCSTFSRNMSCDCPSIVESVRQICLLFKKVDFACTPQRVQASLDNFIKIEQELSEFSVQEQDRHDFREVSAMLWGNMFGDYSPDNLLPKHGPGQTSERISGNQKFVWRRWHDRLEPYFPLIATAYPLGTPPESEVLQSVTIVPEEEEQPVRVVVVPKTQKAPRVIAIEPVCMQYTQQAIRAYLYDKLESHKLTSGHINFVDQSVNQRHAMNSSSTRRLATIDLSDASDRVPLELALGMFDCNPDLRDSINACRSTRAVLPDGTLVSPLRKFASMGSALCFPIEAMYFYTICVVALMRSKGYSRSFRNLYKVTRQLYVYGDDLVVPSAYADVVLDHLSKYNCKVNPNKTFVSGNFRESCGVDAYAGVEVTPIYIHTARPENKRTSQEVMSWLASRNLFYKKGYWMTTTFMQLMLERAVGNIPYVSDTSPGLGYTSFLGYESIDRWNNNLQRPEVRALVPETSHRSDEIEGYSAMTKCFLDLERADLSRPRSQKRSLTHSALRGAVTLKRRGVAPH</sequence>
<dbReference type="PROSITE" id="PS50522">
    <property type="entry name" value="RDRP_PHAGE"/>
    <property type="match status" value="1"/>
</dbReference>
<dbReference type="Pfam" id="PF03431">
    <property type="entry name" value="RNA_replicase_B"/>
    <property type="match status" value="1"/>
</dbReference>
<dbReference type="InterPro" id="IPR005093">
    <property type="entry name" value="RNArep_beta"/>
</dbReference>
<feature type="binding site" evidence="9">
    <location>
        <position position="425"/>
    </location>
    <ligand>
        <name>Mg(2+)</name>
        <dbReference type="ChEBI" id="CHEBI:18420"/>
        <label>2</label>
    </ligand>
</feature>
<gene>
    <name evidence="11" type="ORF">H4Bulk46499_000001</name>
</gene>
<accession>A0A514D1H4</accession>
<comment type="catalytic activity">
    <reaction evidence="8">
        <text>RNA(n) + a ribonucleoside 5'-triphosphate = RNA(n+1) + diphosphate</text>
        <dbReference type="Rhea" id="RHEA:21248"/>
        <dbReference type="Rhea" id="RHEA-COMP:14527"/>
        <dbReference type="Rhea" id="RHEA-COMP:17342"/>
        <dbReference type="ChEBI" id="CHEBI:33019"/>
        <dbReference type="ChEBI" id="CHEBI:61557"/>
        <dbReference type="ChEBI" id="CHEBI:140395"/>
        <dbReference type="EC" id="2.7.7.48"/>
    </reaction>
</comment>
<proteinExistence type="predicted"/>
<evidence type="ECO:0000256" key="9">
    <source>
        <dbReference type="PIRSR" id="PIRSR605093-1"/>
    </source>
</evidence>
<protein>
    <recommendedName>
        <fullName evidence="1">RNA-directed RNA polymerase</fullName>
        <ecNumber evidence="1">2.7.7.48</ecNumber>
    </recommendedName>
    <alternativeName>
        <fullName evidence="7">RNA replicase beta chain</fullName>
    </alternativeName>
</protein>
<dbReference type="InterPro" id="IPR043502">
    <property type="entry name" value="DNA/RNA_pol_sf"/>
</dbReference>
<evidence type="ECO:0000256" key="6">
    <source>
        <dbReference type="ARBA" id="ARBA00022953"/>
    </source>
</evidence>
<evidence type="ECO:0000256" key="4">
    <source>
        <dbReference type="ARBA" id="ARBA00022695"/>
    </source>
</evidence>
<evidence type="ECO:0000256" key="1">
    <source>
        <dbReference type="ARBA" id="ARBA00012494"/>
    </source>
</evidence>
<keyword evidence="9" id="KW-0460">Magnesium</keyword>
<dbReference type="GO" id="GO:0003968">
    <property type="term" value="F:RNA-directed RNA polymerase activity"/>
    <property type="evidence" value="ECO:0007669"/>
    <property type="project" value="UniProtKB-KW"/>
</dbReference>
<reference evidence="11" key="1">
    <citation type="submission" date="2019-05" db="EMBL/GenBank/DDBJ databases">
        <title>Metatranscriptomic reconstruction reveals RNA viruses with the potential to shape carbon cycling in soil.</title>
        <authorList>
            <person name="Starr E.P."/>
            <person name="Nuccio E."/>
            <person name="Pett-Ridge J."/>
            <person name="Banfield J.F."/>
            <person name="Firestone M.K."/>
        </authorList>
    </citation>
    <scope>NUCLEOTIDE SEQUENCE</scope>
    <source>
        <strain evidence="11">H4_Bulk_46_scaffold_499</strain>
    </source>
</reference>
<evidence type="ECO:0000256" key="3">
    <source>
        <dbReference type="ARBA" id="ARBA00022679"/>
    </source>
</evidence>
<feature type="binding site" evidence="9">
    <location>
        <position position="327"/>
    </location>
    <ligand>
        <name>Mg(2+)</name>
        <dbReference type="ChEBI" id="CHEBI:18420"/>
        <label>2</label>
    </ligand>
</feature>
<evidence type="ECO:0000256" key="8">
    <source>
        <dbReference type="ARBA" id="ARBA00048744"/>
    </source>
</evidence>
<keyword evidence="5" id="KW-0547">Nucleotide-binding</keyword>
<dbReference type="EC" id="2.7.7.48" evidence="1"/>
<keyword evidence="4" id="KW-0548">Nucleotidyltransferase</keyword>
<feature type="domain" description="RdRp catalytic" evidence="10">
    <location>
        <begin position="312"/>
        <end position="457"/>
    </location>
</feature>
<evidence type="ECO:0000256" key="5">
    <source>
        <dbReference type="ARBA" id="ARBA00022741"/>
    </source>
</evidence>
<organism evidence="11">
    <name type="scientific">Leviviridae sp</name>
    <dbReference type="NCBI Taxonomy" id="2027243"/>
    <lineage>
        <taxon>Viruses</taxon>
        <taxon>Riboviria</taxon>
        <taxon>Orthornavirae</taxon>
        <taxon>Lenarviricota</taxon>
        <taxon>Leviviricetes</taxon>
        <taxon>Norzivirales</taxon>
        <taxon>Fiersviridae</taxon>
    </lineage>
</organism>